<dbReference type="AlphaFoldDB" id="A0AAE1L3F7"/>
<evidence type="ECO:0000256" key="1">
    <source>
        <dbReference type="SAM" id="Phobius"/>
    </source>
</evidence>
<feature type="transmembrane region" description="Helical" evidence="1">
    <location>
        <begin position="21"/>
        <end position="38"/>
    </location>
</feature>
<keyword evidence="3" id="KW-1185">Reference proteome</keyword>
<dbReference type="Proteomes" id="UP001286313">
    <property type="component" value="Unassembled WGS sequence"/>
</dbReference>
<proteinExistence type="predicted"/>
<keyword evidence="1" id="KW-1133">Transmembrane helix</keyword>
<evidence type="ECO:0000313" key="2">
    <source>
        <dbReference type="EMBL" id="KAK3893737.1"/>
    </source>
</evidence>
<dbReference type="EMBL" id="JAWQEG010000179">
    <property type="protein sequence ID" value="KAK3893737.1"/>
    <property type="molecule type" value="Genomic_DNA"/>
</dbReference>
<reference evidence="2" key="1">
    <citation type="submission" date="2023-10" db="EMBL/GenBank/DDBJ databases">
        <title>Genome assemblies of two species of porcelain crab, Petrolisthes cinctipes and Petrolisthes manimaculis (Anomura: Porcellanidae).</title>
        <authorList>
            <person name="Angst P."/>
        </authorList>
    </citation>
    <scope>NUCLEOTIDE SEQUENCE</scope>
    <source>
        <strain evidence="2">PB745_01</strain>
        <tissue evidence="2">Gill</tissue>
    </source>
</reference>
<keyword evidence="1" id="KW-0812">Transmembrane</keyword>
<comment type="caution">
    <text evidence="2">The sequence shown here is derived from an EMBL/GenBank/DDBJ whole genome shotgun (WGS) entry which is preliminary data.</text>
</comment>
<organism evidence="2 3">
    <name type="scientific">Petrolisthes cinctipes</name>
    <name type="common">Flat porcelain crab</name>
    <dbReference type="NCBI Taxonomy" id="88211"/>
    <lineage>
        <taxon>Eukaryota</taxon>
        <taxon>Metazoa</taxon>
        <taxon>Ecdysozoa</taxon>
        <taxon>Arthropoda</taxon>
        <taxon>Crustacea</taxon>
        <taxon>Multicrustacea</taxon>
        <taxon>Malacostraca</taxon>
        <taxon>Eumalacostraca</taxon>
        <taxon>Eucarida</taxon>
        <taxon>Decapoda</taxon>
        <taxon>Pleocyemata</taxon>
        <taxon>Anomura</taxon>
        <taxon>Galatheoidea</taxon>
        <taxon>Porcellanidae</taxon>
        <taxon>Petrolisthes</taxon>
    </lineage>
</organism>
<keyword evidence="1" id="KW-0472">Membrane</keyword>
<accession>A0AAE1L3F7</accession>
<evidence type="ECO:0000313" key="3">
    <source>
        <dbReference type="Proteomes" id="UP001286313"/>
    </source>
</evidence>
<name>A0AAE1L3F7_PETCI</name>
<sequence>MMRGKGGEEVVEKGRKSCQSYLFPSQLLAFLVFTSFLLPPQGGGGGGGGAYNYFLQRPLVSTPQPLPPPPSSSSFLSSYSYALHFDSSIASF</sequence>
<gene>
    <name evidence="2" type="ORF">Pcinc_002441</name>
</gene>
<protein>
    <submittedName>
        <fullName evidence="2">Uncharacterized protein</fullName>
    </submittedName>
</protein>